<evidence type="ECO:0000313" key="3">
    <source>
        <dbReference type="EMBL" id="GAW91458.1"/>
    </source>
</evidence>
<reference evidence="4" key="1">
    <citation type="journal article" date="2017" name="Appl. Environ. Microbiol.">
        <title>Genomic analysis of Calderihabitans maritimus KKC1, a thermophilic hydrogenogenic carboxydotrophic bacterium isolated from marine sediment.</title>
        <authorList>
            <person name="Omae K."/>
            <person name="Yoneda Y."/>
            <person name="Fukuyama Y."/>
            <person name="Yoshida T."/>
            <person name="Sako Y."/>
        </authorList>
    </citation>
    <scope>NUCLEOTIDE SEQUENCE [LARGE SCALE GENOMIC DNA]</scope>
    <source>
        <strain evidence="4">KKC1</strain>
    </source>
</reference>
<dbReference type="Gene3D" id="3.10.580.10">
    <property type="entry name" value="CBS-domain"/>
    <property type="match status" value="1"/>
</dbReference>
<comment type="caution">
    <text evidence="3">The sequence shown here is derived from an EMBL/GenBank/DDBJ whole genome shotgun (WGS) entry which is preliminary data.</text>
</comment>
<dbReference type="SUPFAM" id="SSF54631">
    <property type="entry name" value="CBS-domain pair"/>
    <property type="match status" value="1"/>
</dbReference>
<dbReference type="InterPro" id="IPR046342">
    <property type="entry name" value="CBS_dom_sf"/>
</dbReference>
<proteinExistence type="predicted"/>
<sequence>MFVRDHMTVNPITVPKDLSVLDALELMKRHNIRRLPVTEKEQTSWTSYRT</sequence>
<dbReference type="EMBL" id="BDGJ01000018">
    <property type="protein sequence ID" value="GAW91458.1"/>
    <property type="molecule type" value="Genomic_DNA"/>
</dbReference>
<gene>
    <name evidence="3" type="ORF">KKC1_06200</name>
</gene>
<evidence type="ECO:0000259" key="2">
    <source>
        <dbReference type="PROSITE" id="PS51371"/>
    </source>
</evidence>
<feature type="domain" description="CBS" evidence="2">
    <location>
        <begin position="7"/>
        <end position="50"/>
    </location>
</feature>
<name>A0A1Z5HPU1_9FIRM</name>
<protein>
    <submittedName>
        <fullName evidence="3">Signal transduction protein</fullName>
    </submittedName>
</protein>
<dbReference type="PROSITE" id="PS51371">
    <property type="entry name" value="CBS"/>
    <property type="match status" value="1"/>
</dbReference>
<accession>A0A1Z5HPU1</accession>
<evidence type="ECO:0000313" key="4">
    <source>
        <dbReference type="Proteomes" id="UP000197032"/>
    </source>
</evidence>
<dbReference type="AlphaFoldDB" id="A0A1Z5HPU1"/>
<dbReference type="RefSeq" id="WP_238134170.1">
    <property type="nucleotide sequence ID" value="NZ_BDGJ01000018.1"/>
</dbReference>
<organism evidence="3 4">
    <name type="scientific">Calderihabitans maritimus</name>
    <dbReference type="NCBI Taxonomy" id="1246530"/>
    <lineage>
        <taxon>Bacteria</taxon>
        <taxon>Bacillati</taxon>
        <taxon>Bacillota</taxon>
        <taxon>Clostridia</taxon>
        <taxon>Neomoorellales</taxon>
        <taxon>Calderihabitantaceae</taxon>
        <taxon>Calderihabitans</taxon>
    </lineage>
</organism>
<dbReference type="InterPro" id="IPR000644">
    <property type="entry name" value="CBS_dom"/>
</dbReference>
<keyword evidence="4" id="KW-1185">Reference proteome</keyword>
<keyword evidence="1" id="KW-0129">CBS domain</keyword>
<dbReference type="Proteomes" id="UP000197032">
    <property type="component" value="Unassembled WGS sequence"/>
</dbReference>
<dbReference type="Pfam" id="PF00571">
    <property type="entry name" value="CBS"/>
    <property type="match status" value="1"/>
</dbReference>
<evidence type="ECO:0000256" key="1">
    <source>
        <dbReference type="PROSITE-ProRule" id="PRU00703"/>
    </source>
</evidence>